<evidence type="ECO:0000313" key="2">
    <source>
        <dbReference type="Proteomes" id="UP000008555"/>
    </source>
</evidence>
<dbReference type="AlphaFoldDB" id="A9KDV3"/>
<name>A9KDV3_COXBN</name>
<sequence length="147" mass="17464">MISRDLFDSYQLLTKWNLKREKLRQAFTVYAGMERENWKNIGVDKVTFDVKEIRDQLIPVLHKDQISSFSTQNIKAWAIHLVEKTKEALLDTVLPFNENEVSFLECLEYHKEIRPEFISADPAFCRRISDHPLLQWRIQSREVKNKG</sequence>
<protein>
    <submittedName>
        <fullName evidence="1">Uncharacterized protein</fullName>
    </submittedName>
</protein>
<dbReference type="HOGENOM" id="CLU_1764961_0_0_6"/>
<dbReference type="KEGG" id="cbd:CBUD_0783"/>
<accession>A9KDV3</accession>
<evidence type="ECO:0000313" key="1">
    <source>
        <dbReference type="EMBL" id="ABS77402.1"/>
    </source>
</evidence>
<gene>
    <name evidence="1" type="ordered locus">CBUD_0783</name>
</gene>
<dbReference type="Proteomes" id="UP000008555">
    <property type="component" value="Chromosome"/>
</dbReference>
<dbReference type="RefSeq" id="WP_011996736.1">
    <property type="nucleotide sequence ID" value="NC_009727.1"/>
</dbReference>
<dbReference type="EMBL" id="CP000733">
    <property type="protein sequence ID" value="ABS77402.1"/>
    <property type="molecule type" value="Genomic_DNA"/>
</dbReference>
<proteinExistence type="predicted"/>
<organism evidence="1 2">
    <name type="scientific">Coxiella burnetii (strain Dugway 5J108-111)</name>
    <dbReference type="NCBI Taxonomy" id="434922"/>
    <lineage>
        <taxon>Bacteria</taxon>
        <taxon>Pseudomonadati</taxon>
        <taxon>Pseudomonadota</taxon>
        <taxon>Gammaproteobacteria</taxon>
        <taxon>Legionellales</taxon>
        <taxon>Coxiellaceae</taxon>
        <taxon>Coxiella</taxon>
    </lineage>
</organism>
<reference evidence="1 2" key="1">
    <citation type="journal article" date="2009" name="Infect. Immun.">
        <title>Comparative genomics reveal extensive transposon-mediated genomic plasticity and diversity among potential effector proteins within the genus Coxiella.</title>
        <authorList>
            <person name="Beare P.A."/>
            <person name="Unsworth N."/>
            <person name="Andoh M."/>
            <person name="Voth D.E."/>
            <person name="Omsland A."/>
            <person name="Gilk S.D."/>
            <person name="Williams K.P."/>
            <person name="Sobral B.W."/>
            <person name="Kupko J.J.III."/>
            <person name="Porcella S.F."/>
            <person name="Samuel J.E."/>
            <person name="Heinzen R.A."/>
        </authorList>
    </citation>
    <scope>NUCLEOTIDE SEQUENCE [LARGE SCALE GENOMIC DNA]</scope>
    <source>
        <strain evidence="1 2">Dugway 5J108-111</strain>
    </source>
</reference>